<reference evidence="6 7" key="1">
    <citation type="submission" date="2017-01" db="EMBL/GenBank/DDBJ databases">
        <authorList>
            <person name="Varghese N."/>
            <person name="Submissions S."/>
        </authorList>
    </citation>
    <scope>NUCLEOTIDE SEQUENCE [LARGE SCALE GENOMIC DNA]</scope>
    <source>
        <strain evidence="6 7">DSM 2061</strain>
    </source>
</reference>
<dbReference type="Pfam" id="PF01625">
    <property type="entry name" value="PMSR"/>
    <property type="match status" value="1"/>
</dbReference>
<feature type="domain" description="Peptide methionine sulphoxide reductase MsrA" evidence="5">
    <location>
        <begin position="29"/>
        <end position="165"/>
    </location>
</feature>
<accession>A0ABY1KJL9</accession>
<proteinExistence type="predicted"/>
<evidence type="ECO:0000256" key="4">
    <source>
        <dbReference type="ARBA" id="ARBA00048782"/>
    </source>
</evidence>
<evidence type="ECO:0000256" key="1">
    <source>
        <dbReference type="ARBA" id="ARBA00012502"/>
    </source>
</evidence>
<dbReference type="Gene3D" id="3.30.1060.10">
    <property type="entry name" value="Peptide methionine sulphoxide reductase MsrA"/>
    <property type="match status" value="1"/>
</dbReference>
<comment type="caution">
    <text evidence="6">The sequence shown here is derived from an EMBL/GenBank/DDBJ whole genome shotgun (WGS) entry which is preliminary data.</text>
</comment>
<gene>
    <name evidence="6" type="ORF">SAMN05421766_101794</name>
</gene>
<sequence>MGLFILPPSQVLAPYSDKKKGYKCVFMEKIALGGGCHWCTEAVFQSLRGVDRVEQGFVASTASHNTFSEAVIVHFKPERITLKDLVEIHLHTHKSTSNHSMRDKYRSAVYSFSQRQHLDVIGLLKLLQKDFSAPLITQVLPFVSFKPSEAHFQNYYISNPEKPFCKAYIAPKLQLLLNQFRTLVVSVD</sequence>
<organism evidence="6 7">
    <name type="scientific">Zobellia uliginosa</name>
    <dbReference type="NCBI Taxonomy" id="143224"/>
    <lineage>
        <taxon>Bacteria</taxon>
        <taxon>Pseudomonadati</taxon>
        <taxon>Bacteroidota</taxon>
        <taxon>Flavobacteriia</taxon>
        <taxon>Flavobacteriales</taxon>
        <taxon>Flavobacteriaceae</taxon>
        <taxon>Zobellia</taxon>
    </lineage>
</organism>
<keyword evidence="7" id="KW-1185">Reference proteome</keyword>
<comment type="catalytic activity">
    <reaction evidence="3">
        <text>L-methionyl-[protein] + [thioredoxin]-disulfide + H2O = L-methionyl-(S)-S-oxide-[protein] + [thioredoxin]-dithiol</text>
        <dbReference type="Rhea" id="RHEA:14217"/>
        <dbReference type="Rhea" id="RHEA-COMP:10698"/>
        <dbReference type="Rhea" id="RHEA-COMP:10700"/>
        <dbReference type="Rhea" id="RHEA-COMP:12313"/>
        <dbReference type="Rhea" id="RHEA-COMP:12315"/>
        <dbReference type="ChEBI" id="CHEBI:15377"/>
        <dbReference type="ChEBI" id="CHEBI:16044"/>
        <dbReference type="ChEBI" id="CHEBI:29950"/>
        <dbReference type="ChEBI" id="CHEBI:44120"/>
        <dbReference type="ChEBI" id="CHEBI:50058"/>
        <dbReference type="EC" id="1.8.4.11"/>
    </reaction>
</comment>
<evidence type="ECO:0000259" key="5">
    <source>
        <dbReference type="Pfam" id="PF01625"/>
    </source>
</evidence>
<dbReference type="PANTHER" id="PTHR43774">
    <property type="entry name" value="PEPTIDE METHIONINE SULFOXIDE REDUCTASE"/>
    <property type="match status" value="1"/>
</dbReference>
<dbReference type="InterPro" id="IPR002569">
    <property type="entry name" value="Met_Sox_Rdtase_MsrA_dom"/>
</dbReference>
<evidence type="ECO:0000256" key="2">
    <source>
        <dbReference type="ARBA" id="ARBA00023002"/>
    </source>
</evidence>
<dbReference type="Proteomes" id="UP000185728">
    <property type="component" value="Unassembled WGS sequence"/>
</dbReference>
<protein>
    <recommendedName>
        <fullName evidence="1">peptide-methionine (S)-S-oxide reductase</fullName>
        <ecNumber evidence="1">1.8.4.11</ecNumber>
    </recommendedName>
</protein>
<keyword evidence="2" id="KW-0560">Oxidoreductase</keyword>
<dbReference type="SUPFAM" id="SSF55068">
    <property type="entry name" value="Peptide methionine sulfoxide reductase"/>
    <property type="match status" value="1"/>
</dbReference>
<dbReference type="EMBL" id="FTOB01000001">
    <property type="protein sequence ID" value="SIS42090.1"/>
    <property type="molecule type" value="Genomic_DNA"/>
</dbReference>
<comment type="catalytic activity">
    <reaction evidence="4">
        <text>[thioredoxin]-disulfide + L-methionine + H2O = L-methionine (S)-S-oxide + [thioredoxin]-dithiol</text>
        <dbReference type="Rhea" id="RHEA:19993"/>
        <dbReference type="Rhea" id="RHEA-COMP:10698"/>
        <dbReference type="Rhea" id="RHEA-COMP:10700"/>
        <dbReference type="ChEBI" id="CHEBI:15377"/>
        <dbReference type="ChEBI" id="CHEBI:29950"/>
        <dbReference type="ChEBI" id="CHEBI:50058"/>
        <dbReference type="ChEBI" id="CHEBI:57844"/>
        <dbReference type="ChEBI" id="CHEBI:58772"/>
        <dbReference type="EC" id="1.8.4.11"/>
    </reaction>
</comment>
<evidence type="ECO:0000313" key="6">
    <source>
        <dbReference type="EMBL" id="SIS42090.1"/>
    </source>
</evidence>
<dbReference type="EC" id="1.8.4.11" evidence="1"/>
<dbReference type="PANTHER" id="PTHR43774:SF1">
    <property type="entry name" value="PEPTIDE METHIONINE SULFOXIDE REDUCTASE MSRA 2"/>
    <property type="match status" value="1"/>
</dbReference>
<dbReference type="InterPro" id="IPR036509">
    <property type="entry name" value="Met_Sox_Rdtase_MsrA_sf"/>
</dbReference>
<evidence type="ECO:0000256" key="3">
    <source>
        <dbReference type="ARBA" id="ARBA00047806"/>
    </source>
</evidence>
<name>A0ABY1KJL9_9FLAO</name>
<evidence type="ECO:0000313" key="7">
    <source>
        <dbReference type="Proteomes" id="UP000185728"/>
    </source>
</evidence>